<dbReference type="STRING" id="448386.A0A2V3IH14"/>
<dbReference type="GO" id="GO:0036064">
    <property type="term" value="C:ciliary basal body"/>
    <property type="evidence" value="ECO:0007669"/>
    <property type="project" value="TreeGrafter"/>
</dbReference>
<dbReference type="AlphaFoldDB" id="A0A2V3IH14"/>
<dbReference type="SUPFAM" id="SSF50978">
    <property type="entry name" value="WD40 repeat-like"/>
    <property type="match status" value="1"/>
</dbReference>
<evidence type="ECO:0000313" key="4">
    <source>
        <dbReference type="Proteomes" id="UP000247409"/>
    </source>
</evidence>
<reference evidence="3 4" key="1">
    <citation type="journal article" date="2018" name="Mol. Biol. Evol.">
        <title>Analysis of the draft genome of the red seaweed Gracilariopsis chorda provides insights into genome size evolution in Rhodophyta.</title>
        <authorList>
            <person name="Lee J."/>
            <person name="Yang E.C."/>
            <person name="Graf L."/>
            <person name="Yang J.H."/>
            <person name="Qiu H."/>
            <person name="Zel Zion U."/>
            <person name="Chan C.X."/>
            <person name="Stephens T.G."/>
            <person name="Weber A.P.M."/>
            <person name="Boo G.H."/>
            <person name="Boo S.M."/>
            <person name="Kim K.M."/>
            <person name="Shin Y."/>
            <person name="Jung M."/>
            <person name="Lee S.J."/>
            <person name="Yim H.S."/>
            <person name="Lee J.H."/>
            <person name="Bhattacharya D."/>
            <person name="Yoon H.S."/>
        </authorList>
    </citation>
    <scope>NUCLEOTIDE SEQUENCE [LARGE SCALE GENOMIC DNA]</scope>
    <source>
        <strain evidence="3 4">SKKU-2015</strain>
        <tissue evidence="3">Whole body</tissue>
    </source>
</reference>
<evidence type="ECO:0000313" key="3">
    <source>
        <dbReference type="EMBL" id="PXF41381.1"/>
    </source>
</evidence>
<dbReference type="EMBL" id="NBIV01000218">
    <property type="protein sequence ID" value="PXF41381.1"/>
    <property type="molecule type" value="Genomic_DNA"/>
</dbReference>
<dbReference type="GO" id="GO:0043015">
    <property type="term" value="F:gamma-tubulin binding"/>
    <property type="evidence" value="ECO:0007669"/>
    <property type="project" value="TreeGrafter"/>
</dbReference>
<organism evidence="3 4">
    <name type="scientific">Gracilariopsis chorda</name>
    <dbReference type="NCBI Taxonomy" id="448386"/>
    <lineage>
        <taxon>Eukaryota</taxon>
        <taxon>Rhodophyta</taxon>
        <taxon>Florideophyceae</taxon>
        <taxon>Rhodymeniophycidae</taxon>
        <taxon>Gracilariales</taxon>
        <taxon>Gracilariaceae</taxon>
        <taxon>Gracilariopsis</taxon>
    </lineage>
</organism>
<dbReference type="GO" id="GO:0005737">
    <property type="term" value="C:cytoplasm"/>
    <property type="evidence" value="ECO:0007669"/>
    <property type="project" value="TreeGrafter"/>
</dbReference>
<keyword evidence="1" id="KW-0175">Coiled coil</keyword>
<keyword evidence="4" id="KW-1185">Reference proteome</keyword>
<feature type="region of interest" description="Disordered" evidence="2">
    <location>
        <begin position="342"/>
        <end position="384"/>
    </location>
</feature>
<sequence>MSNSPYLLSLSDDTVSFHDEALRLAEPPPQFDPSATAFASNAHAIAVASSSGLEGSRIHVVQHSSPQHTLSAGHSAVTKLALSPDTRFLAAAYPHNTVHLFNITSHETFEYSVPSRVLSLSLDSNNSILSICTSKTIVLLSVTDFEQLSDITPTSATRSFPRASTLRTSLTCAAFSPIKSLLASSDDTGCVTVYDTENPSSLRTHARFTSALRAPATTLAFSTTGVLAVAGFDKHIRLYDSALNTLLFSIAIAAPATALSFRDDVLAVAGTDSSIALIQADVDDNSFTYIARSEASQAHTVALLLCPPSVTLSTRAKHDAGDALSQQVDPLSKTFSDVEGFLSRLPPRPRDKHSSSVSKRLTPRRSMPILSTPPLISQHDQRKAAQLPVHLSASFLTDEQDEEASRSPPSSAGASSPLNRSVSRKHSHAMSHDSTSFDSEHSSREHSPLLASIAEEEPERNQSSEELFDGSASVLREAGVTRLPEAGEDLIHQFRSMLRQEMDVIRTDLHNDILGIHSEIVLLATTQSRELKNVVKERDATVSRLENEVRRLKADNLRLRKKYELS</sequence>
<dbReference type="PANTHER" id="PTHR44414:SF1">
    <property type="entry name" value="PROTEIN NEDD1"/>
    <property type="match status" value="1"/>
</dbReference>
<dbReference type="InterPro" id="IPR001680">
    <property type="entry name" value="WD40_rpt"/>
</dbReference>
<name>A0A2V3IH14_9FLOR</name>
<feature type="compositionally biased region" description="Basic and acidic residues" evidence="2">
    <location>
        <begin position="438"/>
        <end position="447"/>
    </location>
</feature>
<feature type="coiled-coil region" evidence="1">
    <location>
        <begin position="528"/>
        <end position="562"/>
    </location>
</feature>
<dbReference type="InterPro" id="IPR036322">
    <property type="entry name" value="WD40_repeat_dom_sf"/>
</dbReference>
<dbReference type="Pfam" id="PF00400">
    <property type="entry name" value="WD40"/>
    <property type="match status" value="1"/>
</dbReference>
<dbReference type="Gene3D" id="2.130.10.10">
    <property type="entry name" value="YVTN repeat-like/Quinoprotein amine dehydrogenase"/>
    <property type="match status" value="2"/>
</dbReference>
<dbReference type="SMART" id="SM00320">
    <property type="entry name" value="WD40"/>
    <property type="match status" value="5"/>
</dbReference>
<dbReference type="InterPro" id="IPR015943">
    <property type="entry name" value="WD40/YVTN_repeat-like_dom_sf"/>
</dbReference>
<proteinExistence type="predicted"/>
<protein>
    <submittedName>
        <fullName evidence="3">Protein NEDD1</fullName>
    </submittedName>
</protein>
<evidence type="ECO:0000256" key="1">
    <source>
        <dbReference type="SAM" id="Coils"/>
    </source>
</evidence>
<dbReference type="Proteomes" id="UP000247409">
    <property type="component" value="Unassembled WGS sequence"/>
</dbReference>
<feature type="compositionally biased region" description="Low complexity" evidence="2">
    <location>
        <begin position="406"/>
        <end position="417"/>
    </location>
</feature>
<comment type="caution">
    <text evidence="3">The sequence shown here is derived from an EMBL/GenBank/DDBJ whole genome shotgun (WGS) entry which is preliminary data.</text>
</comment>
<dbReference type="GO" id="GO:0005814">
    <property type="term" value="C:centriole"/>
    <property type="evidence" value="ECO:0007669"/>
    <property type="project" value="TreeGrafter"/>
</dbReference>
<accession>A0A2V3IH14</accession>
<gene>
    <name evidence="3" type="ORF">BWQ96_08879</name>
</gene>
<dbReference type="InterPro" id="IPR052818">
    <property type="entry name" value="NEDD1_Spindle_Assembly"/>
</dbReference>
<dbReference type="GO" id="GO:0000922">
    <property type="term" value="C:spindle pole"/>
    <property type="evidence" value="ECO:0007669"/>
    <property type="project" value="TreeGrafter"/>
</dbReference>
<dbReference type="GO" id="GO:0000278">
    <property type="term" value="P:mitotic cell cycle"/>
    <property type="evidence" value="ECO:0007669"/>
    <property type="project" value="TreeGrafter"/>
</dbReference>
<dbReference type="OrthoDB" id="10488272at2759"/>
<dbReference type="PANTHER" id="PTHR44414">
    <property type="entry name" value="PROTEIN NEDD1"/>
    <property type="match status" value="1"/>
</dbReference>
<evidence type="ECO:0000256" key="2">
    <source>
        <dbReference type="SAM" id="MobiDB-lite"/>
    </source>
</evidence>
<dbReference type="GO" id="GO:0007020">
    <property type="term" value="P:microtubule nucleation"/>
    <property type="evidence" value="ECO:0007669"/>
    <property type="project" value="TreeGrafter"/>
</dbReference>
<feature type="region of interest" description="Disordered" evidence="2">
    <location>
        <begin position="397"/>
        <end position="447"/>
    </location>
</feature>
<dbReference type="GO" id="GO:0005813">
    <property type="term" value="C:centrosome"/>
    <property type="evidence" value="ECO:0007669"/>
    <property type="project" value="TreeGrafter"/>
</dbReference>